<sequence length="55" mass="6138">MDDKRKPDNKRANISFLFIVLLGYLIGFAIKRVQLGLILGLVLGILASGLLARRR</sequence>
<gene>
    <name evidence="2" type="ORF">SAMN05444008_1228</name>
</gene>
<feature type="transmembrane region" description="Helical" evidence="1">
    <location>
        <begin position="36"/>
        <end position="52"/>
    </location>
</feature>
<feature type="transmembrane region" description="Helical" evidence="1">
    <location>
        <begin position="12"/>
        <end position="30"/>
    </location>
</feature>
<dbReference type="AlphaFoldDB" id="A0A1M5I5Y4"/>
<evidence type="ECO:0000313" key="2">
    <source>
        <dbReference type="EMBL" id="SHG23592.1"/>
    </source>
</evidence>
<keyword evidence="1" id="KW-0812">Transmembrane</keyword>
<name>A0A1M5I5Y4_9BACT</name>
<reference evidence="2 3" key="1">
    <citation type="submission" date="2016-11" db="EMBL/GenBank/DDBJ databases">
        <authorList>
            <person name="Jaros S."/>
            <person name="Januszkiewicz K."/>
            <person name="Wedrychowicz H."/>
        </authorList>
    </citation>
    <scope>NUCLEOTIDE SEQUENCE [LARGE SCALE GENOMIC DNA]</scope>
    <source>
        <strain evidence="2 3">DSM 26897</strain>
    </source>
</reference>
<dbReference type="RefSeq" id="WP_158069985.1">
    <property type="nucleotide sequence ID" value="NZ_FQUO01000022.1"/>
</dbReference>
<keyword evidence="3" id="KW-1185">Reference proteome</keyword>
<organism evidence="2 3">
    <name type="scientific">Cnuella takakiae</name>
    <dbReference type="NCBI Taxonomy" id="1302690"/>
    <lineage>
        <taxon>Bacteria</taxon>
        <taxon>Pseudomonadati</taxon>
        <taxon>Bacteroidota</taxon>
        <taxon>Chitinophagia</taxon>
        <taxon>Chitinophagales</taxon>
        <taxon>Chitinophagaceae</taxon>
        <taxon>Cnuella</taxon>
    </lineage>
</organism>
<accession>A0A1M5I5Y4</accession>
<dbReference type="Proteomes" id="UP000184368">
    <property type="component" value="Unassembled WGS sequence"/>
</dbReference>
<keyword evidence="1" id="KW-1133">Transmembrane helix</keyword>
<evidence type="ECO:0000256" key="1">
    <source>
        <dbReference type="SAM" id="Phobius"/>
    </source>
</evidence>
<evidence type="ECO:0000313" key="3">
    <source>
        <dbReference type="Proteomes" id="UP000184368"/>
    </source>
</evidence>
<dbReference type="EMBL" id="FQUO01000022">
    <property type="protein sequence ID" value="SHG23592.1"/>
    <property type="molecule type" value="Genomic_DNA"/>
</dbReference>
<keyword evidence="1" id="KW-0472">Membrane</keyword>
<proteinExistence type="predicted"/>
<protein>
    <submittedName>
        <fullName evidence="2">Uncharacterized protein</fullName>
    </submittedName>
</protein>